<sequence length="299" mass="34536">MLLQRQQRWEHVRLDILEHQPCQKIQTETQRDSRMLLQRQQRWEHVRLDILEHQPLDHTRLSAEEKLPHAVFRALSAEVLAAVVLCVKYAYVSKTTRVRSRCSGREATRPCWMSSGALVPVPRVLLLGRHCAPSTSLEEPCKAGRLAEKAASLFQEERGSRMTFIPLHSPLQPSNAALFERNRKVREEDETEMDPLPNPFPDFLPSTISLVSEAVMVQGPRAFSFPSTLIWNMLLYFKKVVFLQLYGVIISVDEQRERKKKLCPSSQGHRRMSLEEEDESHSETIVPERKDPARKLIVD</sequence>
<reference evidence="2 3" key="1">
    <citation type="journal article" date="2019" name="Sci. Data">
        <title>Hybrid genome assembly and annotation of Danionella translucida.</title>
        <authorList>
            <person name="Kadobianskyi M."/>
            <person name="Schulze L."/>
            <person name="Schuelke M."/>
            <person name="Judkewitz B."/>
        </authorList>
    </citation>
    <scope>NUCLEOTIDE SEQUENCE [LARGE SCALE GENOMIC DNA]</scope>
    <source>
        <strain evidence="2 3">Bolton</strain>
    </source>
</reference>
<dbReference type="AlphaFoldDB" id="A0A553QJD5"/>
<keyword evidence="3" id="KW-1185">Reference proteome</keyword>
<protein>
    <submittedName>
        <fullName evidence="2">Uncharacterized protein</fullName>
    </submittedName>
</protein>
<evidence type="ECO:0000313" key="2">
    <source>
        <dbReference type="EMBL" id="TRY90042.1"/>
    </source>
</evidence>
<comment type="caution">
    <text evidence="2">The sequence shown here is derived from an EMBL/GenBank/DDBJ whole genome shotgun (WGS) entry which is preliminary data.</text>
</comment>
<feature type="compositionally biased region" description="Basic and acidic residues" evidence="1">
    <location>
        <begin position="286"/>
        <end position="299"/>
    </location>
</feature>
<proteinExistence type="predicted"/>
<evidence type="ECO:0000313" key="3">
    <source>
        <dbReference type="Proteomes" id="UP000316079"/>
    </source>
</evidence>
<dbReference type="OrthoDB" id="5990423at2759"/>
<gene>
    <name evidence="2" type="ORF">DNTS_012418</name>
</gene>
<evidence type="ECO:0000256" key="1">
    <source>
        <dbReference type="SAM" id="MobiDB-lite"/>
    </source>
</evidence>
<dbReference type="EMBL" id="SRMA01025878">
    <property type="protein sequence ID" value="TRY90042.1"/>
    <property type="molecule type" value="Genomic_DNA"/>
</dbReference>
<dbReference type="Proteomes" id="UP000316079">
    <property type="component" value="Unassembled WGS sequence"/>
</dbReference>
<feature type="region of interest" description="Disordered" evidence="1">
    <location>
        <begin position="259"/>
        <end position="299"/>
    </location>
</feature>
<name>A0A553QJD5_9TELE</name>
<accession>A0A553QJD5</accession>
<organism evidence="2 3">
    <name type="scientific">Danionella cerebrum</name>
    <dbReference type="NCBI Taxonomy" id="2873325"/>
    <lineage>
        <taxon>Eukaryota</taxon>
        <taxon>Metazoa</taxon>
        <taxon>Chordata</taxon>
        <taxon>Craniata</taxon>
        <taxon>Vertebrata</taxon>
        <taxon>Euteleostomi</taxon>
        <taxon>Actinopterygii</taxon>
        <taxon>Neopterygii</taxon>
        <taxon>Teleostei</taxon>
        <taxon>Ostariophysi</taxon>
        <taxon>Cypriniformes</taxon>
        <taxon>Danionidae</taxon>
        <taxon>Danioninae</taxon>
        <taxon>Danionella</taxon>
    </lineage>
</organism>